<dbReference type="OrthoDB" id="582586at2"/>
<protein>
    <submittedName>
        <fullName evidence="1">Nuclear transport factor 2 family protein</fullName>
    </submittedName>
</protein>
<dbReference type="SUPFAM" id="SSF54427">
    <property type="entry name" value="NTF2-like"/>
    <property type="match status" value="1"/>
</dbReference>
<name>A0A9Q9MGS0_9ACTN</name>
<dbReference type="KEGG" id="daur:Daura_21860"/>
<keyword evidence="2" id="KW-1185">Reference proteome</keyword>
<evidence type="ECO:0000313" key="1">
    <source>
        <dbReference type="EMBL" id="UWZ58583.1"/>
    </source>
</evidence>
<accession>A0A9Q9MGS0</accession>
<proteinExistence type="predicted"/>
<dbReference type="AlphaFoldDB" id="A0A9Q9MGS0"/>
<dbReference type="Proteomes" id="UP001058003">
    <property type="component" value="Chromosome"/>
</dbReference>
<sequence length="113" mass="12318">MQRTRGGKTDEQRKLEEVGWHSLCGGDPVTHYDAVLTEDALIIVPGAALDRQAVLQSWTGVELWQDVQLTDRAVQELGTGVAALVHRATARRASDAEPHRAIMTGVYTHSGES</sequence>
<dbReference type="EMBL" id="CP073767">
    <property type="protein sequence ID" value="UWZ58583.1"/>
    <property type="molecule type" value="Genomic_DNA"/>
</dbReference>
<gene>
    <name evidence="1" type="ORF">Daura_21860</name>
</gene>
<organism evidence="1 2">
    <name type="scientific">Dactylosporangium aurantiacum</name>
    <dbReference type="NCBI Taxonomy" id="35754"/>
    <lineage>
        <taxon>Bacteria</taxon>
        <taxon>Bacillati</taxon>
        <taxon>Actinomycetota</taxon>
        <taxon>Actinomycetes</taxon>
        <taxon>Micromonosporales</taxon>
        <taxon>Micromonosporaceae</taxon>
        <taxon>Dactylosporangium</taxon>
    </lineage>
</organism>
<dbReference type="InterPro" id="IPR032710">
    <property type="entry name" value="NTF2-like_dom_sf"/>
</dbReference>
<dbReference type="RefSeq" id="WP_052388569.1">
    <property type="nucleotide sequence ID" value="NZ_CP073767.1"/>
</dbReference>
<evidence type="ECO:0000313" key="2">
    <source>
        <dbReference type="Proteomes" id="UP001058003"/>
    </source>
</evidence>
<reference evidence="1" key="1">
    <citation type="submission" date="2021-04" db="EMBL/GenBank/DDBJ databases">
        <title>Dactylosporangium aurantiacum NRRL B-8018 full assembly.</title>
        <authorList>
            <person name="Hartkoorn R.C."/>
            <person name="Beaudoing E."/>
            <person name="Hot D."/>
        </authorList>
    </citation>
    <scope>NUCLEOTIDE SEQUENCE</scope>
    <source>
        <strain evidence="1">NRRL B-8018</strain>
    </source>
</reference>